<protein>
    <submittedName>
        <fullName evidence="5">Uncharacterized protein</fullName>
    </submittedName>
</protein>
<dbReference type="Proteomes" id="UP001461498">
    <property type="component" value="Unassembled WGS sequence"/>
</dbReference>
<dbReference type="PANTHER" id="PTHR45813:SF8">
    <property type="entry name" value="IG-LIKE DOMAIN-CONTAINING PROTEIN"/>
    <property type="match status" value="1"/>
</dbReference>
<proteinExistence type="predicted"/>
<organism evidence="5 6">
    <name type="scientific">Rhynocoris fuscipes</name>
    <dbReference type="NCBI Taxonomy" id="488301"/>
    <lineage>
        <taxon>Eukaryota</taxon>
        <taxon>Metazoa</taxon>
        <taxon>Ecdysozoa</taxon>
        <taxon>Arthropoda</taxon>
        <taxon>Hexapoda</taxon>
        <taxon>Insecta</taxon>
        <taxon>Pterygota</taxon>
        <taxon>Neoptera</taxon>
        <taxon>Paraneoptera</taxon>
        <taxon>Hemiptera</taxon>
        <taxon>Heteroptera</taxon>
        <taxon>Panheteroptera</taxon>
        <taxon>Cimicomorpha</taxon>
        <taxon>Reduviidae</taxon>
        <taxon>Harpactorinae</taxon>
        <taxon>Harpactorini</taxon>
        <taxon>Rhynocoris</taxon>
    </lineage>
</organism>
<dbReference type="Gene3D" id="1.20.1070.10">
    <property type="entry name" value="Rhodopsin 7-helix transmembrane proteins"/>
    <property type="match status" value="1"/>
</dbReference>
<dbReference type="GO" id="GO:0007189">
    <property type="term" value="P:adenylate cyclase-activating G protein-coupled receptor signaling pathway"/>
    <property type="evidence" value="ECO:0007669"/>
    <property type="project" value="TreeGrafter"/>
</dbReference>
<dbReference type="PROSITE" id="PS50227">
    <property type="entry name" value="G_PROTEIN_RECEP_F2_3"/>
    <property type="match status" value="1"/>
</dbReference>
<dbReference type="InterPro" id="IPR051587">
    <property type="entry name" value="Adhesion_GPCR"/>
</dbReference>
<gene>
    <name evidence="5" type="ORF">O3M35_001054</name>
</gene>
<feature type="transmembrane region" description="Helical" evidence="2">
    <location>
        <begin position="810"/>
        <end position="832"/>
    </location>
</feature>
<dbReference type="Gene3D" id="2.60.40.10">
    <property type="entry name" value="Immunoglobulins"/>
    <property type="match status" value="2"/>
</dbReference>
<dbReference type="GO" id="GO:0016020">
    <property type="term" value="C:membrane"/>
    <property type="evidence" value="ECO:0007669"/>
    <property type="project" value="InterPro"/>
</dbReference>
<accession>A0AAW1DT57</accession>
<sequence>MDASKVRDTGIKLLERGKLGEISLLPSKSVFYHEPGLSLNRITGDQVIREGHQLVLSCIAQGSQFMSFRWLKDGDPINVTKSAGIMWTNLIPKTDRQEYTAVLGIEKVDALDEGYYTCQIYDWGLQECKSIYIEVVQAPQVQVLPMSASLQKGESINLKCVSPNEGRWVDQDQIGYSWARDKKLFPLNPGQEVWEDLKPSGSILRVQNIQKSTTYTCKAHTSAATREQSVRIDVINHTSVDMCKEEIEYGTRWSIASPGSTALSECPFKYIGVARRQCLLDQPGVAFWQNPDFSNCISERFDKIIRDFRILARGFVKTSIENTLSELVLFLEDQGELYPGEGEPMVELLQDILNYINRTSSWNDLIDSTIYLYKAINLLLIYNESIVNEYKLRDLQILVNRWSLLFGEHMNGTMSHFSFDSFVIDIMKVMDYNHNSYYIPTLSNSYPLWYNVRIAVHVAADEEELSFTSNRIAVINYRNISKFLPLTSTQKNYDGTEITYEIQSNIISVAIAGHLSIHLDLELHVKRVREGWNITCANAPSLATNWDMSSCHYSVKKYNITHCVCRYPGVYTALITRHSSQEPNGMYKNLRLASVVIIGCTCCLIQSLLALVLLLVRWWYRKTCLLFLKLQCCTSVAAIMSIFIYTSRCTPSQNTYTYTTILMEALMLLGISTHLSKLLVVYTEVVRLPNVKNIKKTVFGITTGGTLLAVLCSLLAHKLSGNTLKSWWLPYDSAIFFIALTCAILITAMFIFLFCNLLRRLKFLLCVQDVKTNHIISRRIGLLKRTAVLFTAVVSVAISSVLYVNSYNKLYHYLFSILCALLGFIIFLCYVLHSESSLHLHLLTQLKMQKSKDQDYSSDSDHNLFNFFTKQEAEVESDCAPPLVKGTPTKIINELTPMNEKLLPKPKMVTFNGEDVICEKKDIEDVDLEIYPNSPKKYKCINLTKNPGCTDTLNEEESVALNSPTLQETSFKIDSMHTVSEVPDVLTTRACVEIGLEMPNLIVTNDNLPLVVGGSAGTSNAVVISNSLDPPLVDKPKIIPIATPKCPDISRSSSTGASTSSVINKTNQEVDQSGHCFLEVKQAASLAEEPLLNPAIPSVSGDVLPTIMEDEDGDEEKDVLDRITHDLDYLLNRRPDSEVITYQRHKKQQPTDSSKSIPGSSFVAKTTL</sequence>
<evidence type="ECO:0000256" key="2">
    <source>
        <dbReference type="SAM" id="Phobius"/>
    </source>
</evidence>
<feature type="transmembrane region" description="Helical" evidence="2">
    <location>
        <begin position="623"/>
        <end position="645"/>
    </location>
</feature>
<feature type="domain" description="Ig-like" evidence="4">
    <location>
        <begin position="35"/>
        <end position="120"/>
    </location>
</feature>
<evidence type="ECO:0000259" key="3">
    <source>
        <dbReference type="PROSITE" id="PS50227"/>
    </source>
</evidence>
<feature type="transmembrane region" description="Helical" evidence="2">
    <location>
        <begin position="787"/>
        <end position="804"/>
    </location>
</feature>
<dbReference type="AlphaFoldDB" id="A0AAW1DT57"/>
<keyword evidence="2" id="KW-1133">Transmembrane helix</keyword>
<dbReference type="InterPro" id="IPR001879">
    <property type="entry name" value="GPCR_2_extracellular_dom"/>
</dbReference>
<feature type="domain" description="G-protein coupled receptors family 2 profile 1" evidence="3">
    <location>
        <begin position="216"/>
        <end position="300"/>
    </location>
</feature>
<feature type="transmembrane region" description="Helical" evidence="2">
    <location>
        <begin position="736"/>
        <end position="758"/>
    </location>
</feature>
<evidence type="ECO:0000256" key="1">
    <source>
        <dbReference type="SAM" id="MobiDB-lite"/>
    </source>
</evidence>
<evidence type="ECO:0000313" key="6">
    <source>
        <dbReference type="Proteomes" id="UP001461498"/>
    </source>
</evidence>
<dbReference type="SUPFAM" id="SSF48726">
    <property type="entry name" value="Immunoglobulin"/>
    <property type="match status" value="2"/>
</dbReference>
<feature type="compositionally biased region" description="Polar residues" evidence="1">
    <location>
        <begin position="1150"/>
        <end position="1168"/>
    </location>
</feature>
<dbReference type="Pfam" id="PF13927">
    <property type="entry name" value="Ig_3"/>
    <property type="match status" value="1"/>
</dbReference>
<keyword evidence="2" id="KW-0812">Transmembrane</keyword>
<comment type="caution">
    <text evidence="5">The sequence shown here is derived from an EMBL/GenBank/DDBJ whole genome shotgun (WGS) entry which is preliminary data.</text>
</comment>
<keyword evidence="2" id="KW-0472">Membrane</keyword>
<feature type="transmembrane region" description="Helical" evidence="2">
    <location>
        <begin position="697"/>
        <end position="716"/>
    </location>
</feature>
<dbReference type="SMART" id="SM00409">
    <property type="entry name" value="IG"/>
    <property type="match status" value="2"/>
</dbReference>
<evidence type="ECO:0000313" key="5">
    <source>
        <dbReference type="EMBL" id="KAK9512682.1"/>
    </source>
</evidence>
<evidence type="ECO:0000259" key="4">
    <source>
        <dbReference type="PROSITE" id="PS50835"/>
    </source>
</evidence>
<dbReference type="InterPro" id="IPR003599">
    <property type="entry name" value="Ig_sub"/>
</dbReference>
<feature type="domain" description="Ig-like" evidence="4">
    <location>
        <begin position="139"/>
        <end position="233"/>
    </location>
</feature>
<dbReference type="EMBL" id="JAPXFL010000001">
    <property type="protein sequence ID" value="KAK9512682.1"/>
    <property type="molecule type" value="Genomic_DNA"/>
</dbReference>
<dbReference type="SMART" id="SM00008">
    <property type="entry name" value="HormR"/>
    <property type="match status" value="1"/>
</dbReference>
<dbReference type="InterPro" id="IPR013783">
    <property type="entry name" value="Ig-like_fold"/>
</dbReference>
<dbReference type="InterPro" id="IPR036445">
    <property type="entry name" value="GPCR_2_extracell_dom_sf"/>
</dbReference>
<feature type="transmembrane region" description="Helical" evidence="2">
    <location>
        <begin position="665"/>
        <end position="685"/>
    </location>
</feature>
<name>A0AAW1DT57_9HEMI</name>
<dbReference type="PANTHER" id="PTHR45813">
    <property type="entry name" value="IG-LIKE DOMAIN-CONTAINING PROTEIN"/>
    <property type="match status" value="1"/>
</dbReference>
<reference evidence="5 6" key="1">
    <citation type="submission" date="2022-12" db="EMBL/GenBank/DDBJ databases">
        <title>Chromosome-level genome assembly of true bugs.</title>
        <authorList>
            <person name="Ma L."/>
            <person name="Li H."/>
        </authorList>
    </citation>
    <scope>NUCLEOTIDE SEQUENCE [LARGE SCALE GENOMIC DNA]</scope>
    <source>
        <strain evidence="5">Lab_2022b</strain>
    </source>
</reference>
<feature type="region of interest" description="Disordered" evidence="1">
    <location>
        <begin position="1143"/>
        <end position="1168"/>
    </location>
</feature>
<dbReference type="PROSITE" id="PS50835">
    <property type="entry name" value="IG_LIKE"/>
    <property type="match status" value="2"/>
</dbReference>
<keyword evidence="6" id="KW-1185">Reference proteome</keyword>
<feature type="transmembrane region" description="Helical" evidence="2">
    <location>
        <begin position="592"/>
        <end position="616"/>
    </location>
</feature>
<dbReference type="Gene3D" id="4.10.1240.10">
    <property type="entry name" value="GPCR, family 2, extracellular hormone receptor domain"/>
    <property type="match status" value="1"/>
</dbReference>
<dbReference type="InterPro" id="IPR036179">
    <property type="entry name" value="Ig-like_dom_sf"/>
</dbReference>
<dbReference type="GO" id="GO:0004930">
    <property type="term" value="F:G protein-coupled receptor activity"/>
    <property type="evidence" value="ECO:0007669"/>
    <property type="project" value="InterPro"/>
</dbReference>
<dbReference type="InterPro" id="IPR007110">
    <property type="entry name" value="Ig-like_dom"/>
</dbReference>